<organism evidence="13 14">
    <name type="scientific">Kosmotoga pacifica</name>
    <dbReference type="NCBI Taxonomy" id="1330330"/>
    <lineage>
        <taxon>Bacteria</taxon>
        <taxon>Thermotogati</taxon>
        <taxon>Thermotogota</taxon>
        <taxon>Thermotogae</taxon>
        <taxon>Kosmotogales</taxon>
        <taxon>Kosmotogaceae</taxon>
        <taxon>Kosmotoga</taxon>
    </lineage>
</organism>
<dbReference type="InterPro" id="IPR027417">
    <property type="entry name" value="P-loop_NTPase"/>
</dbReference>
<evidence type="ECO:0000256" key="7">
    <source>
        <dbReference type="ARBA" id="ARBA00034617"/>
    </source>
</evidence>
<evidence type="ECO:0000256" key="8">
    <source>
        <dbReference type="ARBA" id="ARBA00034808"/>
    </source>
</evidence>
<dbReference type="STRING" id="1330330.IX53_02370"/>
<dbReference type="GO" id="GO:0003677">
    <property type="term" value="F:DNA binding"/>
    <property type="evidence" value="ECO:0007669"/>
    <property type="project" value="InterPro"/>
</dbReference>
<dbReference type="PROSITE" id="PS51198">
    <property type="entry name" value="UVRD_HELICASE_ATP_BIND"/>
    <property type="match status" value="1"/>
</dbReference>
<dbReference type="GO" id="GO:0005829">
    <property type="term" value="C:cytosol"/>
    <property type="evidence" value="ECO:0007669"/>
    <property type="project" value="TreeGrafter"/>
</dbReference>
<dbReference type="Gene3D" id="1.10.10.160">
    <property type="match status" value="1"/>
</dbReference>
<protein>
    <recommendedName>
        <fullName evidence="8">DNA 3'-5' helicase</fullName>
        <ecNumber evidence="8">5.6.2.4</ecNumber>
    </recommendedName>
</protein>
<dbReference type="Gene3D" id="3.40.50.300">
    <property type="entry name" value="P-loop containing nucleotide triphosphate hydrolases"/>
    <property type="match status" value="2"/>
</dbReference>
<evidence type="ECO:0000256" key="2">
    <source>
        <dbReference type="ARBA" id="ARBA00022741"/>
    </source>
</evidence>
<evidence type="ECO:0000259" key="11">
    <source>
        <dbReference type="PROSITE" id="PS51198"/>
    </source>
</evidence>
<dbReference type="InterPro" id="IPR013986">
    <property type="entry name" value="DExx_box_DNA_helicase_dom_sf"/>
</dbReference>
<evidence type="ECO:0000259" key="12">
    <source>
        <dbReference type="PROSITE" id="PS51217"/>
    </source>
</evidence>
<evidence type="ECO:0000256" key="3">
    <source>
        <dbReference type="ARBA" id="ARBA00022801"/>
    </source>
</evidence>
<keyword evidence="5 10" id="KW-0067">ATP-binding</keyword>
<dbReference type="AlphaFoldDB" id="A0A0G2Z9H7"/>
<dbReference type="Pfam" id="PF00580">
    <property type="entry name" value="UvrD-helicase"/>
    <property type="match status" value="1"/>
</dbReference>
<dbReference type="GO" id="GO:0043138">
    <property type="term" value="F:3'-5' DNA helicase activity"/>
    <property type="evidence" value="ECO:0007669"/>
    <property type="project" value="UniProtKB-EC"/>
</dbReference>
<dbReference type="Proteomes" id="UP000035159">
    <property type="component" value="Chromosome"/>
</dbReference>
<reference evidence="13 14" key="1">
    <citation type="submission" date="2015-04" db="EMBL/GenBank/DDBJ databases">
        <title>Complete Genome Sequence of Kosmotoga pacifica SLHLJ1.</title>
        <authorList>
            <person name="Jiang L.J."/>
            <person name="Shao Z.Z."/>
            <person name="Jebbar M."/>
        </authorList>
    </citation>
    <scope>NUCLEOTIDE SEQUENCE [LARGE SCALE GENOMIC DNA]</scope>
    <source>
        <strain evidence="13 14">SLHLJ1</strain>
    </source>
</reference>
<dbReference type="EMBL" id="CP011232">
    <property type="protein sequence ID" value="AKI98212.1"/>
    <property type="molecule type" value="Genomic_DNA"/>
</dbReference>
<dbReference type="Pfam" id="PF13361">
    <property type="entry name" value="UvrD_C"/>
    <property type="match status" value="1"/>
</dbReference>
<comment type="catalytic activity">
    <reaction evidence="7">
        <text>Couples ATP hydrolysis with the unwinding of duplex DNA by translocating in the 3'-5' direction.</text>
        <dbReference type="EC" id="5.6.2.4"/>
    </reaction>
</comment>
<dbReference type="InterPro" id="IPR000212">
    <property type="entry name" value="DNA_helicase_UvrD/REP"/>
</dbReference>
<feature type="binding site" evidence="10">
    <location>
        <begin position="38"/>
        <end position="45"/>
    </location>
    <ligand>
        <name>ATP</name>
        <dbReference type="ChEBI" id="CHEBI:30616"/>
    </ligand>
</feature>
<dbReference type="PATRIC" id="fig|1330330.3.peg.483"/>
<keyword evidence="3 10" id="KW-0378">Hydrolase</keyword>
<evidence type="ECO:0000256" key="4">
    <source>
        <dbReference type="ARBA" id="ARBA00022806"/>
    </source>
</evidence>
<gene>
    <name evidence="13" type="ORF">IX53_02370</name>
</gene>
<dbReference type="PANTHER" id="PTHR11070:SF3">
    <property type="entry name" value="DNA 3'-5' HELICASE"/>
    <property type="match status" value="1"/>
</dbReference>
<evidence type="ECO:0000256" key="1">
    <source>
        <dbReference type="ARBA" id="ARBA00009922"/>
    </source>
</evidence>
<keyword evidence="4 10" id="KW-0347">Helicase</keyword>
<sequence length="652" mass="74909">MKKYRLKPNPVPEFINNSLDLEQLDAVVNSVGRTLIVAGPGSGKTRVITYKIAYLVSSGIKPENILLVTFTRAASHEMIERARRVSGSDLKGMLAGTFHHVCNHFLRKYSKRVDIDANFTILDREDAKDLIKHCRAQLIEELGKKNSSILPSAGVLQSIYSYAVNCGLSLREAIVHQNKKFLGIEEHIEEIWKRYTVLKLENNSMDYDDLLVKALQLFENNSEVLEIESTRFRWILVDEFQDTNILQYRLLELLSNVHGNLIVVGDDAQSIYSFRGARFENVFDFLNKGDTKVFKIQTNYRSTPEIVKLINNIVPTNSVEKNLKAVRTSGPLPVVAETWDNMEEANFVAQKIEEHINDGISPERIAVLYRSHYHSLELQMELDRRKIDYILFSGPKFVETAHVKDIISFLKVLINPSDQLSWGRVLRLFPGVGISTSLKIIDSLRTCMGDQKRIIEKLKAFSTSRIKLEHLIDILSSADAELQPANVIQLVHNNFYENYLDEKYPDARERKLDIERLEEIAERYSGISEFLEDLAVSEKVDIERERVEKESKVVLSTVHQAKGLEWDVVFVIAVNPGDFPSYFAVNEGNIDEEERVFYVAITRARDYLYLVRQKGGRSRPMMGNRYVFRSGYDFITRIPEDAVEFWDVGWDL</sequence>
<proteinExistence type="inferred from homology"/>
<evidence type="ECO:0000256" key="5">
    <source>
        <dbReference type="ARBA" id="ARBA00022840"/>
    </source>
</evidence>
<evidence type="ECO:0000256" key="10">
    <source>
        <dbReference type="PROSITE-ProRule" id="PRU00560"/>
    </source>
</evidence>
<dbReference type="OrthoDB" id="9810135at2"/>
<keyword evidence="14" id="KW-1185">Reference proteome</keyword>
<evidence type="ECO:0000256" key="6">
    <source>
        <dbReference type="ARBA" id="ARBA00023235"/>
    </source>
</evidence>
<feature type="domain" description="UvrD-like helicase ATP-binding" evidence="11">
    <location>
        <begin position="17"/>
        <end position="303"/>
    </location>
</feature>
<dbReference type="PANTHER" id="PTHR11070">
    <property type="entry name" value="UVRD / RECB / PCRA DNA HELICASE FAMILY MEMBER"/>
    <property type="match status" value="1"/>
</dbReference>
<name>A0A0G2Z9H7_9BACT</name>
<comment type="similarity">
    <text evidence="1">Belongs to the helicase family. UvrD subfamily.</text>
</comment>
<dbReference type="GO" id="GO:0005524">
    <property type="term" value="F:ATP binding"/>
    <property type="evidence" value="ECO:0007669"/>
    <property type="project" value="UniProtKB-UniRule"/>
</dbReference>
<dbReference type="KEGG" id="kpf:IX53_02370"/>
<evidence type="ECO:0000313" key="14">
    <source>
        <dbReference type="Proteomes" id="UP000035159"/>
    </source>
</evidence>
<dbReference type="InterPro" id="IPR014017">
    <property type="entry name" value="DNA_helicase_UvrD-like_C"/>
</dbReference>
<feature type="domain" description="UvrD-like helicase C-terminal" evidence="12">
    <location>
        <begin position="304"/>
        <end position="563"/>
    </location>
</feature>
<keyword evidence="2 10" id="KW-0547">Nucleotide-binding</keyword>
<accession>A0A0G2Z9H7</accession>
<evidence type="ECO:0000313" key="13">
    <source>
        <dbReference type="EMBL" id="AKI98212.1"/>
    </source>
</evidence>
<comment type="catalytic activity">
    <reaction evidence="9">
        <text>ATP + H2O = ADP + phosphate + H(+)</text>
        <dbReference type="Rhea" id="RHEA:13065"/>
        <dbReference type="ChEBI" id="CHEBI:15377"/>
        <dbReference type="ChEBI" id="CHEBI:15378"/>
        <dbReference type="ChEBI" id="CHEBI:30616"/>
        <dbReference type="ChEBI" id="CHEBI:43474"/>
        <dbReference type="ChEBI" id="CHEBI:456216"/>
        <dbReference type="EC" id="5.6.2.4"/>
    </reaction>
</comment>
<evidence type="ECO:0000256" key="9">
    <source>
        <dbReference type="ARBA" id="ARBA00048988"/>
    </source>
</evidence>
<dbReference type="EC" id="5.6.2.4" evidence="8"/>
<dbReference type="SUPFAM" id="SSF52540">
    <property type="entry name" value="P-loop containing nucleoside triphosphate hydrolases"/>
    <property type="match status" value="1"/>
</dbReference>
<dbReference type="GO" id="GO:0000725">
    <property type="term" value="P:recombinational repair"/>
    <property type="evidence" value="ECO:0007669"/>
    <property type="project" value="TreeGrafter"/>
</dbReference>
<dbReference type="InterPro" id="IPR014016">
    <property type="entry name" value="UvrD-like_ATP-bd"/>
</dbReference>
<dbReference type="Gene3D" id="1.10.486.10">
    <property type="entry name" value="PCRA, domain 4"/>
    <property type="match status" value="1"/>
</dbReference>
<dbReference type="GO" id="GO:0016887">
    <property type="term" value="F:ATP hydrolysis activity"/>
    <property type="evidence" value="ECO:0007669"/>
    <property type="project" value="RHEA"/>
</dbReference>
<dbReference type="PROSITE" id="PS51217">
    <property type="entry name" value="UVRD_HELICASE_CTER"/>
    <property type="match status" value="1"/>
</dbReference>
<keyword evidence="6" id="KW-0413">Isomerase</keyword>
<dbReference type="CDD" id="cd17932">
    <property type="entry name" value="DEXQc_UvrD"/>
    <property type="match status" value="1"/>
</dbReference>